<evidence type="ECO:0000313" key="2">
    <source>
        <dbReference type="Proteomes" id="UP000243518"/>
    </source>
</evidence>
<dbReference type="EMBL" id="FNVE01000012">
    <property type="protein sequence ID" value="SEG63591.1"/>
    <property type="molecule type" value="Genomic_DNA"/>
</dbReference>
<evidence type="ECO:0000313" key="1">
    <source>
        <dbReference type="EMBL" id="SEG63591.1"/>
    </source>
</evidence>
<dbReference type="Proteomes" id="UP000243518">
    <property type="component" value="Unassembled WGS sequence"/>
</dbReference>
<dbReference type="RefSeq" id="WP_160003196.1">
    <property type="nucleotide sequence ID" value="NZ_FNVE01000012.1"/>
</dbReference>
<reference evidence="1 2" key="1">
    <citation type="submission" date="2016-10" db="EMBL/GenBank/DDBJ databases">
        <authorList>
            <person name="Varghese N."/>
            <person name="Submissions S."/>
        </authorList>
    </citation>
    <scope>NUCLEOTIDE SEQUENCE [LARGE SCALE GENOMIC DNA]</scope>
    <source>
        <strain evidence="1 2">CECT 8317</strain>
    </source>
</reference>
<proteinExistence type="predicted"/>
<comment type="caution">
    <text evidence="1">The sequence shown here is derived from an EMBL/GenBank/DDBJ whole genome shotgun (WGS) entry which is preliminary data.</text>
</comment>
<name>A0AAQ1JR99_9GAMM</name>
<accession>A0AAQ1JR99</accession>
<organism evidence="1 2">
    <name type="scientific">Halopseudomonas aestusnigri</name>
    <dbReference type="NCBI Taxonomy" id="857252"/>
    <lineage>
        <taxon>Bacteria</taxon>
        <taxon>Pseudomonadati</taxon>
        <taxon>Pseudomonadota</taxon>
        <taxon>Gammaproteobacteria</taxon>
        <taxon>Pseudomonadales</taxon>
        <taxon>Pseudomonadaceae</taxon>
        <taxon>Halopseudomonas</taxon>
    </lineage>
</organism>
<gene>
    <name evidence="1" type="ORF">SAMN05216586_11285</name>
</gene>
<dbReference type="AlphaFoldDB" id="A0AAQ1JR99"/>
<keyword evidence="2" id="KW-1185">Reference proteome</keyword>
<sequence>MTRRYSAWLMPAVLAVAFSAATLIVSEQSDLPATSFSSIPAVFVSDIFSRF</sequence>
<protein>
    <submittedName>
        <fullName evidence="1">Uncharacterized protein</fullName>
    </submittedName>
</protein>